<dbReference type="FunFam" id="1.10.8.50:FF:000001">
    <property type="entry name" value="30S ribosomal protein S13"/>
    <property type="match status" value="1"/>
</dbReference>
<gene>
    <name evidence="7" type="primary">rpsM</name>
    <name evidence="9" type="ORF">UX39_C0003G0022</name>
</gene>
<dbReference type="NCBIfam" id="TIGR03631">
    <property type="entry name" value="uS13_bact"/>
    <property type="match status" value="1"/>
</dbReference>
<comment type="similarity">
    <text evidence="1 7">Belongs to the universal ribosomal protein uS13 family.</text>
</comment>
<dbReference type="PANTHER" id="PTHR10871">
    <property type="entry name" value="30S RIBOSOMAL PROTEIN S13/40S RIBOSOMAL PROTEIN S18"/>
    <property type="match status" value="1"/>
</dbReference>
<accession>A0A0G1RAZ6</accession>
<reference evidence="9 10" key="1">
    <citation type="journal article" date="2015" name="Nature">
        <title>rRNA introns, odd ribosomes, and small enigmatic genomes across a large radiation of phyla.</title>
        <authorList>
            <person name="Brown C.T."/>
            <person name="Hug L.A."/>
            <person name="Thomas B.C."/>
            <person name="Sharon I."/>
            <person name="Castelle C.J."/>
            <person name="Singh A."/>
            <person name="Wilkins M.J."/>
            <person name="Williams K.H."/>
            <person name="Banfield J.F."/>
        </authorList>
    </citation>
    <scope>NUCLEOTIDE SEQUENCE [LARGE SCALE GENOMIC DNA]</scope>
</reference>
<dbReference type="SUPFAM" id="SSF46946">
    <property type="entry name" value="S13-like H2TH domain"/>
    <property type="match status" value="1"/>
</dbReference>
<proteinExistence type="inferred from homology"/>
<dbReference type="PATRIC" id="fig|1619042.3.peg.178"/>
<dbReference type="PROSITE" id="PS50159">
    <property type="entry name" value="RIBOSOMAL_S13_2"/>
    <property type="match status" value="1"/>
</dbReference>
<name>A0A0G1RAZ6_9BACT</name>
<evidence type="ECO:0000256" key="1">
    <source>
        <dbReference type="ARBA" id="ARBA00008080"/>
    </source>
</evidence>
<dbReference type="InterPro" id="IPR019980">
    <property type="entry name" value="Ribosomal_uS13_bac-type"/>
</dbReference>
<evidence type="ECO:0000256" key="8">
    <source>
        <dbReference type="SAM" id="MobiDB-lite"/>
    </source>
</evidence>
<evidence type="ECO:0000256" key="2">
    <source>
        <dbReference type="ARBA" id="ARBA00022730"/>
    </source>
</evidence>
<evidence type="ECO:0000313" key="10">
    <source>
        <dbReference type="Proteomes" id="UP000034175"/>
    </source>
</evidence>
<dbReference type="Gene3D" id="1.10.8.50">
    <property type="match status" value="1"/>
</dbReference>
<evidence type="ECO:0000256" key="5">
    <source>
        <dbReference type="ARBA" id="ARBA00023274"/>
    </source>
</evidence>
<organism evidence="9 10">
    <name type="scientific">Candidatus Magasanikbacteria bacterium GW2011_GWA2_46_17</name>
    <dbReference type="NCBI Taxonomy" id="1619042"/>
    <lineage>
        <taxon>Bacteria</taxon>
        <taxon>Candidatus Magasanikiibacteriota</taxon>
    </lineage>
</organism>
<evidence type="ECO:0000256" key="7">
    <source>
        <dbReference type="HAMAP-Rule" id="MF_01315"/>
    </source>
</evidence>
<evidence type="ECO:0000313" key="9">
    <source>
        <dbReference type="EMBL" id="KKU27183.1"/>
    </source>
</evidence>
<comment type="subunit">
    <text evidence="7">Part of the 30S ribosomal subunit. Forms a loose heterodimer with protein S19. Forms two bridges to the 50S subunit in the 70S ribosome.</text>
</comment>
<dbReference type="InterPro" id="IPR027437">
    <property type="entry name" value="Rbsml_uS13_C"/>
</dbReference>
<dbReference type="AlphaFoldDB" id="A0A0G1RAZ6"/>
<keyword evidence="7" id="KW-0820">tRNA-binding</keyword>
<evidence type="ECO:0000256" key="3">
    <source>
        <dbReference type="ARBA" id="ARBA00022884"/>
    </source>
</evidence>
<comment type="caution">
    <text evidence="9">The sequence shown here is derived from an EMBL/GenBank/DDBJ whole genome shotgun (WGS) entry which is preliminary data.</text>
</comment>
<keyword evidence="3 7" id="KW-0694">RNA-binding</keyword>
<evidence type="ECO:0000256" key="4">
    <source>
        <dbReference type="ARBA" id="ARBA00022980"/>
    </source>
</evidence>
<protein>
    <recommendedName>
        <fullName evidence="6 7">Small ribosomal subunit protein uS13</fullName>
    </recommendedName>
</protein>
<feature type="compositionally biased region" description="Polar residues" evidence="8">
    <location>
        <begin position="151"/>
        <end position="168"/>
    </location>
</feature>
<keyword evidence="4 7" id="KW-0689">Ribosomal protein</keyword>
<feature type="region of interest" description="Disordered" evidence="8">
    <location>
        <begin position="134"/>
        <end position="176"/>
    </location>
</feature>
<dbReference type="InterPro" id="IPR001892">
    <property type="entry name" value="Ribosomal_uS13"/>
</dbReference>
<dbReference type="EMBL" id="LCMA01000003">
    <property type="protein sequence ID" value="KKU27183.1"/>
    <property type="molecule type" value="Genomic_DNA"/>
</dbReference>
<dbReference type="Proteomes" id="UP000034175">
    <property type="component" value="Unassembled WGS sequence"/>
</dbReference>
<dbReference type="HAMAP" id="MF_01315">
    <property type="entry name" value="Ribosomal_uS13"/>
    <property type="match status" value="1"/>
</dbReference>
<dbReference type="PANTHER" id="PTHR10871:SF1">
    <property type="entry name" value="SMALL RIBOSOMAL SUBUNIT PROTEIN US13M"/>
    <property type="match status" value="1"/>
</dbReference>
<dbReference type="GO" id="GO:0019843">
    <property type="term" value="F:rRNA binding"/>
    <property type="evidence" value="ECO:0007669"/>
    <property type="project" value="UniProtKB-UniRule"/>
</dbReference>
<keyword evidence="5 7" id="KW-0687">Ribonucleoprotein</keyword>
<evidence type="ECO:0000256" key="6">
    <source>
        <dbReference type="ARBA" id="ARBA00035166"/>
    </source>
</evidence>
<dbReference type="Pfam" id="PF00416">
    <property type="entry name" value="Ribosomal_S13"/>
    <property type="match status" value="1"/>
</dbReference>
<dbReference type="GO" id="GO:0000049">
    <property type="term" value="F:tRNA binding"/>
    <property type="evidence" value="ECO:0007669"/>
    <property type="project" value="UniProtKB-UniRule"/>
</dbReference>
<feature type="compositionally biased region" description="Basic residues" evidence="8">
    <location>
        <begin position="135"/>
        <end position="145"/>
    </location>
</feature>
<dbReference type="InterPro" id="IPR010979">
    <property type="entry name" value="Ribosomal_uS13-like_H2TH"/>
</dbReference>
<dbReference type="GO" id="GO:0006412">
    <property type="term" value="P:translation"/>
    <property type="evidence" value="ECO:0007669"/>
    <property type="project" value="UniProtKB-UniRule"/>
</dbReference>
<dbReference type="GO" id="GO:0005829">
    <property type="term" value="C:cytosol"/>
    <property type="evidence" value="ECO:0007669"/>
    <property type="project" value="TreeGrafter"/>
</dbReference>
<dbReference type="GO" id="GO:0003735">
    <property type="term" value="F:structural constituent of ribosome"/>
    <property type="evidence" value="ECO:0007669"/>
    <property type="project" value="InterPro"/>
</dbReference>
<dbReference type="Gene3D" id="4.10.910.10">
    <property type="entry name" value="30s ribosomal protein s13, domain 2"/>
    <property type="match status" value="1"/>
</dbReference>
<keyword evidence="2 7" id="KW-0699">rRNA-binding</keyword>
<comment type="function">
    <text evidence="7">Located at the top of the head of the 30S subunit, it contacts several helices of the 16S rRNA. In the 70S ribosome it contacts the 23S rRNA (bridge B1a) and protein L5 of the 50S subunit (bridge B1b), connecting the 2 subunits; these bridges are implicated in subunit movement. Contacts the tRNAs in the A and P-sites.</text>
</comment>
<dbReference type="GO" id="GO:0015935">
    <property type="term" value="C:small ribosomal subunit"/>
    <property type="evidence" value="ECO:0007669"/>
    <property type="project" value="TreeGrafter"/>
</dbReference>
<sequence>MLSATDAFWLYAQTRATNNDRGRFVYGISYLVSCIQYEIQNTKYKILKNMLRISGVTVPENKRLEIALTSIYGVGRPRALSVLSQLGIDEGKRPSQLSAGEENALREMIEKFAVEGELKRQISAHIRRLKDIKSYRGSRHAKHLPARGQRTKTNSRTTRGNVRKTMTSGKRKLEKT</sequence>